<organism evidence="3 4">
    <name type="scientific">Oxalicibacterium solurbis</name>
    <dbReference type="NCBI Taxonomy" id="69280"/>
    <lineage>
        <taxon>Bacteria</taxon>
        <taxon>Pseudomonadati</taxon>
        <taxon>Pseudomonadota</taxon>
        <taxon>Betaproteobacteria</taxon>
        <taxon>Burkholderiales</taxon>
        <taxon>Oxalobacteraceae</taxon>
        <taxon>Oxalicibacterium</taxon>
    </lineage>
</organism>
<protein>
    <recommendedName>
        <fullName evidence="5">Outer membrane lipoprotein carrier protein LolA</fullName>
    </recommendedName>
</protein>
<keyword evidence="4" id="KW-1185">Reference proteome</keyword>
<dbReference type="InterPro" id="IPR004564">
    <property type="entry name" value="OM_lipoprot_carrier_LolA-like"/>
</dbReference>
<dbReference type="InterPro" id="IPR029046">
    <property type="entry name" value="LolA/LolB/LppX"/>
</dbReference>
<reference evidence="3" key="1">
    <citation type="journal article" date="2014" name="Int. J. Syst. Evol. Microbiol.">
        <title>Complete genome sequence of Corynebacterium casei LMG S-19264T (=DSM 44701T), isolated from a smear-ripened cheese.</title>
        <authorList>
            <consortium name="US DOE Joint Genome Institute (JGI-PGF)"/>
            <person name="Walter F."/>
            <person name="Albersmeier A."/>
            <person name="Kalinowski J."/>
            <person name="Ruckert C."/>
        </authorList>
    </citation>
    <scope>NUCLEOTIDE SEQUENCE</scope>
    <source>
        <strain evidence="3">CCM 7664</strain>
    </source>
</reference>
<proteinExistence type="predicted"/>
<evidence type="ECO:0000256" key="2">
    <source>
        <dbReference type="SAM" id="SignalP"/>
    </source>
</evidence>
<evidence type="ECO:0000313" key="3">
    <source>
        <dbReference type="EMBL" id="GGI54290.1"/>
    </source>
</evidence>
<sequence>MKNFFLVVAMTLIANLSQAAAPISEIQSMLDKPQVLCGRFDQVKKLSGMKKPLSSNGRFCVVTGKGVLWRTLHPFPDTLKLTKDEIIHYQGDRVAMRLDANQEPTVRTINSVLFSLLSGDLSQLETLFDVEGNTDKKAWRVTLRAKQPALAKVIGAITLKGDSRVQSVHFDEASGDTTDIVFSAMQTGEAAMLPEEAALF</sequence>
<feature type="signal peptide" evidence="2">
    <location>
        <begin position="1"/>
        <end position="19"/>
    </location>
</feature>
<name>A0A8J3AW34_9BURK</name>
<gene>
    <name evidence="3" type="ORF">GCM10011430_14640</name>
</gene>
<evidence type="ECO:0000256" key="1">
    <source>
        <dbReference type="ARBA" id="ARBA00022729"/>
    </source>
</evidence>
<dbReference type="Gene3D" id="2.50.20.10">
    <property type="entry name" value="Lipoprotein localisation LolA/LolB/LppX"/>
    <property type="match status" value="1"/>
</dbReference>
<dbReference type="RefSeq" id="WP_188420358.1">
    <property type="nucleotide sequence ID" value="NZ_BMDP01000002.1"/>
</dbReference>
<dbReference type="SUPFAM" id="SSF89392">
    <property type="entry name" value="Prokaryotic lipoproteins and lipoprotein localization factors"/>
    <property type="match status" value="1"/>
</dbReference>
<dbReference type="Proteomes" id="UP000627205">
    <property type="component" value="Unassembled WGS sequence"/>
</dbReference>
<evidence type="ECO:0008006" key="5">
    <source>
        <dbReference type="Google" id="ProtNLM"/>
    </source>
</evidence>
<keyword evidence="1 2" id="KW-0732">Signal</keyword>
<dbReference type="Pfam" id="PF19574">
    <property type="entry name" value="LolA_3"/>
    <property type="match status" value="1"/>
</dbReference>
<reference evidence="3" key="2">
    <citation type="submission" date="2020-09" db="EMBL/GenBank/DDBJ databases">
        <authorList>
            <person name="Sun Q."/>
            <person name="Sedlacek I."/>
        </authorList>
    </citation>
    <scope>NUCLEOTIDE SEQUENCE</scope>
    <source>
        <strain evidence="3">CCM 7664</strain>
    </source>
</reference>
<accession>A0A8J3AW34</accession>
<dbReference type="EMBL" id="BMDP01000002">
    <property type="protein sequence ID" value="GGI54290.1"/>
    <property type="molecule type" value="Genomic_DNA"/>
</dbReference>
<dbReference type="AlphaFoldDB" id="A0A8J3AW34"/>
<dbReference type="CDD" id="cd16325">
    <property type="entry name" value="LolA"/>
    <property type="match status" value="1"/>
</dbReference>
<feature type="chain" id="PRO_5035168016" description="Outer membrane lipoprotein carrier protein LolA" evidence="2">
    <location>
        <begin position="20"/>
        <end position="200"/>
    </location>
</feature>
<evidence type="ECO:0000313" key="4">
    <source>
        <dbReference type="Proteomes" id="UP000627205"/>
    </source>
</evidence>
<comment type="caution">
    <text evidence="3">The sequence shown here is derived from an EMBL/GenBank/DDBJ whole genome shotgun (WGS) entry which is preliminary data.</text>
</comment>